<feature type="domain" description="Alcohol dehydrogenase iron-type/glycerol dehydrogenase GldA" evidence="13">
    <location>
        <begin position="8"/>
        <end position="154"/>
    </location>
</feature>
<feature type="binding site" evidence="12">
    <location>
        <position position="131"/>
    </location>
    <ligand>
        <name>NAD(+)</name>
        <dbReference type="ChEBI" id="CHEBI:57540"/>
    </ligand>
</feature>
<dbReference type="InterPro" id="IPR018211">
    <property type="entry name" value="ADH_Fe_CS"/>
</dbReference>
<comment type="similarity">
    <text evidence="1">Belongs to the iron-containing alcohol dehydrogenase family.</text>
</comment>
<dbReference type="EC" id="1.1.1.6" evidence="7"/>
<dbReference type="CDD" id="cd08170">
    <property type="entry name" value="GlyDH"/>
    <property type="match status" value="1"/>
</dbReference>
<dbReference type="PANTHER" id="PTHR43616:SF5">
    <property type="entry name" value="GLYCEROL DEHYDROGENASE 1"/>
    <property type="match status" value="1"/>
</dbReference>
<protein>
    <recommendedName>
        <fullName evidence="8">Glycerol dehydrogenase</fullName>
        <ecNumber evidence="7">1.1.1.6</ecNumber>
    </recommendedName>
</protein>
<evidence type="ECO:0000256" key="11">
    <source>
        <dbReference type="PIRSR" id="PIRSR000112-2"/>
    </source>
</evidence>
<dbReference type="AlphaFoldDB" id="A0A5R8QHK1"/>
<dbReference type="OrthoDB" id="5198708at2"/>
<evidence type="ECO:0000256" key="8">
    <source>
        <dbReference type="ARBA" id="ARBA00040132"/>
    </source>
</evidence>
<feature type="binding site" evidence="12">
    <location>
        <position position="37"/>
    </location>
    <ligand>
        <name>NAD(+)</name>
        <dbReference type="ChEBI" id="CHEBI:57540"/>
    </ligand>
</feature>
<feature type="binding site" evidence="10">
    <location>
        <position position="171"/>
    </location>
    <ligand>
        <name>glycerol</name>
        <dbReference type="ChEBI" id="CHEBI:17754"/>
    </ligand>
</feature>
<gene>
    <name evidence="14" type="ORF">FEZ08_01210</name>
</gene>
<dbReference type="InParanoid" id="A0A5R8QHK1"/>
<evidence type="ECO:0000256" key="4">
    <source>
        <dbReference type="ARBA" id="ARBA00023002"/>
    </source>
</evidence>
<dbReference type="Gene3D" id="3.40.50.1970">
    <property type="match status" value="1"/>
</dbReference>
<dbReference type="PROSITE" id="PS00060">
    <property type="entry name" value="ADH_IRON_2"/>
    <property type="match status" value="1"/>
</dbReference>
<comment type="cofactor">
    <cofactor evidence="10">
        <name>Zn(2+)</name>
        <dbReference type="ChEBI" id="CHEBI:29105"/>
    </cofactor>
    <text evidence="10">Binds 1 zinc ion per subunit.</text>
</comment>
<dbReference type="EMBL" id="VBWP01000001">
    <property type="protein sequence ID" value="TLG77264.1"/>
    <property type="molecule type" value="Genomic_DNA"/>
</dbReference>
<sequence length="362" mass="38995">MEKIILSPAKYVQKEGAIATIADYVRPLGENPLFIADDFVMGITKDKIERSYAVSSGILHFENFNGEASRNEVSRIGKRIETDKIDCVVGIGGGKTLDTAKAVSYYSKLPVVIVPTIASTDAPCSALTVLYTDEGVFDEYLFLPHNPNLILVDTEIIAQAPARLLVAGMGDALATYFEARACKRSNATAMAGAQSTKAAMALAELCFETLLESGTAARLSAENKVVTKALEDIVEANTYLSGIGFESGGLAAAHAIHNGMTVIEEMHHLYHGEKVAFGTITQLVLENAPQEELYTVINFCKEQGLPTTFAELGVEHVAQEKWLEVAELACSEGETIYNMPFEVTPQDVYAALLTADKLGAAF</sequence>
<feature type="binding site" evidence="11">
    <location>
        <position position="121"/>
    </location>
    <ligand>
        <name>glycerol</name>
        <dbReference type="ChEBI" id="CHEBI:17754"/>
    </ligand>
</feature>
<dbReference type="NCBIfam" id="NF006941">
    <property type="entry name" value="PRK09423.1"/>
    <property type="match status" value="1"/>
</dbReference>
<keyword evidence="5 12" id="KW-0520">NAD</keyword>
<evidence type="ECO:0000313" key="14">
    <source>
        <dbReference type="EMBL" id="TLG77264.1"/>
    </source>
</evidence>
<keyword evidence="15" id="KW-1185">Reference proteome</keyword>
<evidence type="ECO:0000256" key="2">
    <source>
        <dbReference type="ARBA" id="ARBA00022723"/>
    </source>
</evidence>
<comment type="pathway">
    <text evidence="6">Polyol metabolism; glycerol fermentation; glycerone phosphate from glycerol (oxidative route): step 1/2.</text>
</comment>
<evidence type="ECO:0000256" key="6">
    <source>
        <dbReference type="ARBA" id="ARBA00037918"/>
    </source>
</evidence>
<dbReference type="GO" id="GO:0019563">
    <property type="term" value="P:glycerol catabolic process"/>
    <property type="evidence" value="ECO:0007669"/>
    <property type="project" value="UniProtKB-ARBA"/>
</dbReference>
<evidence type="ECO:0000256" key="1">
    <source>
        <dbReference type="ARBA" id="ARBA00007358"/>
    </source>
</evidence>
<dbReference type="PANTHER" id="PTHR43616">
    <property type="entry name" value="GLYCEROL DEHYDROGENASE"/>
    <property type="match status" value="1"/>
</dbReference>
<keyword evidence="4" id="KW-0560">Oxidoreductase</keyword>
<evidence type="ECO:0000313" key="15">
    <source>
        <dbReference type="Proteomes" id="UP000306912"/>
    </source>
</evidence>
<feature type="binding site" evidence="10">
    <location>
        <position position="271"/>
    </location>
    <ligand>
        <name>glycerol</name>
        <dbReference type="ChEBI" id="CHEBI:17754"/>
    </ligand>
</feature>
<evidence type="ECO:0000256" key="10">
    <source>
        <dbReference type="PIRSR" id="PIRSR000112-1"/>
    </source>
</evidence>
<evidence type="ECO:0000256" key="5">
    <source>
        <dbReference type="ARBA" id="ARBA00023027"/>
    </source>
</evidence>
<organism evidence="14 15">
    <name type="scientific">Culicoidibacter larvae</name>
    <dbReference type="NCBI Taxonomy" id="2579976"/>
    <lineage>
        <taxon>Bacteria</taxon>
        <taxon>Bacillati</taxon>
        <taxon>Bacillota</taxon>
        <taxon>Culicoidibacteria</taxon>
        <taxon>Culicoidibacterales</taxon>
        <taxon>Culicoidibacteraceae</taxon>
        <taxon>Culicoidibacter</taxon>
    </lineage>
</organism>
<proteinExistence type="inferred from homology"/>
<evidence type="ECO:0000256" key="12">
    <source>
        <dbReference type="PIRSR" id="PIRSR000112-3"/>
    </source>
</evidence>
<dbReference type="Pfam" id="PF00465">
    <property type="entry name" value="Fe-ADH"/>
    <property type="match status" value="1"/>
</dbReference>
<dbReference type="RefSeq" id="WP_138189872.1">
    <property type="nucleotide sequence ID" value="NZ_VBWP01000001.1"/>
</dbReference>
<reference evidence="14 15" key="1">
    <citation type="submission" date="2019-05" db="EMBL/GenBank/DDBJ databases">
        <title>Culicoidintestinum kansasii gen. nov., sp. nov. from the gastrointestinal tract of the biting midge, Culicoides sonorensis.</title>
        <authorList>
            <person name="Neupane S."/>
            <person name="Ghosh A."/>
            <person name="Gunther S."/>
            <person name="Martin K."/>
            <person name="Zurek L."/>
        </authorList>
    </citation>
    <scope>NUCLEOTIDE SEQUENCE [LARGE SCALE GENOMIC DNA]</scope>
    <source>
        <strain evidence="14 15">CS-1</strain>
    </source>
</reference>
<dbReference type="InterPro" id="IPR001670">
    <property type="entry name" value="ADH_Fe/GldA"/>
</dbReference>
<evidence type="ECO:0000259" key="13">
    <source>
        <dbReference type="Pfam" id="PF00465"/>
    </source>
</evidence>
<dbReference type="InterPro" id="IPR016205">
    <property type="entry name" value="Glycerol_DH"/>
</dbReference>
<dbReference type="PROSITE" id="PS00913">
    <property type="entry name" value="ADH_IRON_1"/>
    <property type="match status" value="1"/>
</dbReference>
<dbReference type="SUPFAM" id="SSF56796">
    <property type="entry name" value="Dehydroquinate synthase-like"/>
    <property type="match status" value="1"/>
</dbReference>
<feature type="binding site" evidence="12">
    <location>
        <begin position="116"/>
        <end position="119"/>
    </location>
    <ligand>
        <name>NAD(+)</name>
        <dbReference type="ChEBI" id="CHEBI:57540"/>
    </ligand>
</feature>
<dbReference type="Proteomes" id="UP000306912">
    <property type="component" value="Unassembled WGS sequence"/>
</dbReference>
<feature type="binding site" evidence="10">
    <location>
        <position position="254"/>
    </location>
    <ligand>
        <name>glycerol</name>
        <dbReference type="ChEBI" id="CHEBI:17754"/>
    </ligand>
</feature>
<dbReference type="GO" id="GO:0008888">
    <property type="term" value="F:glycerol dehydrogenase (NAD+) activity"/>
    <property type="evidence" value="ECO:0007669"/>
    <property type="project" value="UniProtKB-EC"/>
</dbReference>
<keyword evidence="2 10" id="KW-0479">Metal-binding</keyword>
<evidence type="ECO:0000256" key="7">
    <source>
        <dbReference type="ARBA" id="ARBA00039147"/>
    </source>
</evidence>
<evidence type="ECO:0000256" key="3">
    <source>
        <dbReference type="ARBA" id="ARBA00022798"/>
    </source>
</evidence>
<dbReference type="GO" id="GO:0046872">
    <property type="term" value="F:metal ion binding"/>
    <property type="evidence" value="ECO:0007669"/>
    <property type="project" value="UniProtKB-KW"/>
</dbReference>
<dbReference type="PIRSF" id="PIRSF000112">
    <property type="entry name" value="Glycerol_dehydrogenase"/>
    <property type="match status" value="1"/>
</dbReference>
<keyword evidence="3" id="KW-0319">Glycerol metabolism</keyword>
<comment type="caution">
    <text evidence="14">The sequence shown here is derived from an EMBL/GenBank/DDBJ whole genome shotgun (WGS) entry which is preliminary data.</text>
</comment>
<name>A0A5R8QHK1_9FIRM</name>
<dbReference type="GO" id="GO:0015980">
    <property type="term" value="P:energy derivation by oxidation of organic compounds"/>
    <property type="evidence" value="ECO:0007669"/>
    <property type="project" value="UniProtKB-ARBA"/>
</dbReference>
<feature type="binding site" evidence="12">
    <location>
        <position position="127"/>
    </location>
    <ligand>
        <name>NAD(+)</name>
        <dbReference type="ChEBI" id="CHEBI:57540"/>
    </ligand>
</feature>
<keyword evidence="10" id="KW-0862">Zinc</keyword>
<feature type="binding site" evidence="12">
    <location>
        <position position="125"/>
    </location>
    <ligand>
        <name>NAD(+)</name>
        <dbReference type="ChEBI" id="CHEBI:57540"/>
    </ligand>
</feature>
<dbReference type="FunFam" id="3.40.50.1970:FF:000005">
    <property type="entry name" value="Glycerol dehydrogenase"/>
    <property type="match status" value="1"/>
</dbReference>
<evidence type="ECO:0000256" key="9">
    <source>
        <dbReference type="ARBA" id="ARBA00049006"/>
    </source>
</evidence>
<comment type="catalytic activity">
    <reaction evidence="9">
        <text>glycerol + NAD(+) = dihydroxyacetone + NADH + H(+)</text>
        <dbReference type="Rhea" id="RHEA:13769"/>
        <dbReference type="ChEBI" id="CHEBI:15378"/>
        <dbReference type="ChEBI" id="CHEBI:16016"/>
        <dbReference type="ChEBI" id="CHEBI:17754"/>
        <dbReference type="ChEBI" id="CHEBI:57540"/>
        <dbReference type="ChEBI" id="CHEBI:57945"/>
        <dbReference type="EC" id="1.1.1.6"/>
    </reaction>
</comment>
<accession>A0A5R8QHK1</accession>
<dbReference type="GO" id="GO:0005829">
    <property type="term" value="C:cytosol"/>
    <property type="evidence" value="ECO:0007669"/>
    <property type="project" value="TreeGrafter"/>
</dbReference>
<dbReference type="Gene3D" id="1.20.1090.10">
    <property type="entry name" value="Dehydroquinate synthase-like - alpha domain"/>
    <property type="match status" value="1"/>
</dbReference>
<feature type="binding site" evidence="12">
    <location>
        <begin position="94"/>
        <end position="98"/>
    </location>
    <ligand>
        <name>NAD(+)</name>
        <dbReference type="ChEBI" id="CHEBI:57540"/>
    </ligand>
</feature>